<dbReference type="Proteomes" id="UP000242715">
    <property type="component" value="Unassembled WGS sequence"/>
</dbReference>
<dbReference type="Pfam" id="PF13966">
    <property type="entry name" value="zf-RVT"/>
    <property type="match status" value="1"/>
</dbReference>
<keyword evidence="3" id="KW-1185">Reference proteome</keyword>
<protein>
    <recommendedName>
        <fullName evidence="1">Reverse transcriptase zinc-binding domain-containing protein</fullName>
    </recommendedName>
</protein>
<dbReference type="AlphaFoldDB" id="A0A2Z6MMF8"/>
<sequence>MLVEKHNNNNVLRAPLEELFKNLWCCAAPSKVCAFSWQLLLDRIQTRDNLCKRRIIQQHQAARVLCELAAESGLHLFLHCNCNCSDIRLGCGLFYCYACLLGLM</sequence>
<evidence type="ECO:0000259" key="1">
    <source>
        <dbReference type="Pfam" id="PF13966"/>
    </source>
</evidence>
<dbReference type="OrthoDB" id="1436790at2759"/>
<organism evidence="2 3">
    <name type="scientific">Trifolium subterraneum</name>
    <name type="common">Subterranean clover</name>
    <dbReference type="NCBI Taxonomy" id="3900"/>
    <lineage>
        <taxon>Eukaryota</taxon>
        <taxon>Viridiplantae</taxon>
        <taxon>Streptophyta</taxon>
        <taxon>Embryophyta</taxon>
        <taxon>Tracheophyta</taxon>
        <taxon>Spermatophyta</taxon>
        <taxon>Magnoliopsida</taxon>
        <taxon>eudicotyledons</taxon>
        <taxon>Gunneridae</taxon>
        <taxon>Pentapetalae</taxon>
        <taxon>rosids</taxon>
        <taxon>fabids</taxon>
        <taxon>Fabales</taxon>
        <taxon>Fabaceae</taxon>
        <taxon>Papilionoideae</taxon>
        <taxon>50 kb inversion clade</taxon>
        <taxon>NPAAA clade</taxon>
        <taxon>Hologalegina</taxon>
        <taxon>IRL clade</taxon>
        <taxon>Trifolieae</taxon>
        <taxon>Trifolium</taxon>
    </lineage>
</organism>
<gene>
    <name evidence="2" type="ORF">TSUD_289780</name>
</gene>
<reference evidence="3" key="1">
    <citation type="journal article" date="2017" name="Front. Plant Sci.">
        <title>Climate Clever Clovers: New Paradigm to Reduce the Environmental Footprint of Ruminants by Breeding Low Methanogenic Forages Utilizing Haplotype Variation.</title>
        <authorList>
            <person name="Kaur P."/>
            <person name="Appels R."/>
            <person name="Bayer P.E."/>
            <person name="Keeble-Gagnere G."/>
            <person name="Wang J."/>
            <person name="Hirakawa H."/>
            <person name="Shirasawa K."/>
            <person name="Vercoe P."/>
            <person name="Stefanova K."/>
            <person name="Durmic Z."/>
            <person name="Nichols P."/>
            <person name="Revell C."/>
            <person name="Isobe S.N."/>
            <person name="Edwards D."/>
            <person name="Erskine W."/>
        </authorList>
    </citation>
    <scope>NUCLEOTIDE SEQUENCE [LARGE SCALE GENOMIC DNA]</scope>
    <source>
        <strain evidence="3">cv. Daliak</strain>
    </source>
</reference>
<dbReference type="InterPro" id="IPR026960">
    <property type="entry name" value="RVT-Znf"/>
</dbReference>
<dbReference type="EMBL" id="DF973293">
    <property type="protein sequence ID" value="GAU24615.1"/>
    <property type="molecule type" value="Genomic_DNA"/>
</dbReference>
<name>A0A2Z6MMF8_TRISU</name>
<accession>A0A2Z6MMF8</accession>
<evidence type="ECO:0000313" key="3">
    <source>
        <dbReference type="Proteomes" id="UP000242715"/>
    </source>
</evidence>
<feature type="domain" description="Reverse transcriptase zinc-binding" evidence="1">
    <location>
        <begin position="17"/>
        <end position="83"/>
    </location>
</feature>
<evidence type="ECO:0000313" key="2">
    <source>
        <dbReference type="EMBL" id="GAU24615.1"/>
    </source>
</evidence>
<proteinExistence type="predicted"/>